<feature type="signal peptide" evidence="3">
    <location>
        <begin position="1"/>
        <end position="22"/>
    </location>
</feature>
<dbReference type="PANTHER" id="PTHR21666">
    <property type="entry name" value="PEPTIDASE-RELATED"/>
    <property type="match status" value="1"/>
</dbReference>
<reference evidence="5" key="1">
    <citation type="submission" date="2021-02" db="EMBL/GenBank/DDBJ databases">
        <title>Neisseriaceae sp. 26B isolated from the cloaca of a Common Toad-headed Turtle (Mesoclemmys nasuta).</title>
        <authorList>
            <person name="Spergser J."/>
            <person name="Busse H.-J."/>
        </authorList>
    </citation>
    <scope>NUCLEOTIDE SEQUENCE</scope>
    <source>
        <strain evidence="5">26B</strain>
    </source>
</reference>
<dbReference type="SUPFAM" id="SSF57997">
    <property type="entry name" value="Tropomyosin"/>
    <property type="match status" value="1"/>
</dbReference>
<evidence type="ECO:0000256" key="1">
    <source>
        <dbReference type="SAM" id="Coils"/>
    </source>
</evidence>
<feature type="compositionally biased region" description="Low complexity" evidence="2">
    <location>
        <begin position="260"/>
        <end position="274"/>
    </location>
</feature>
<sequence>MKILPAAVISAWLLAVSAPLLAEPKPGDLKDVQKAISAAQQQIRQTGNEQKAVDGKLAQTRSQLDAAQAELTRLNKQHSQAQQQLQQLQTRLEQLKTDIGGAQAQVARLLNAHYRNRQPNAVMLFLQQTEAADKGRHLQYMRYLNRANEQVIAKLHSQQQALAKQQSQVDQQFRQLAQLQQQQQRLLGSLGKKQQQQQQQSQALASQLNQQSQTLAELRDDEKRLNRLIQQLAVQAAAKRKAEAEARRLAAQKRAQALAAAQQAQATTPPAATANKSTPPTSTLTAEDLALQPPPDSGQDVHQPAGFSRLQGQMRRPVSGNIAGQFGQSRPEGGTWKGLFISTPPATVHSIAAGDVAYAAALQGYGNTVIVDHGDGYLSIYTGLSGIDVRAGSRVSARQSLGRSGRIPSGDNGLYFEIRYRNQAMNPLSWLS</sequence>
<dbReference type="Gene3D" id="2.70.70.10">
    <property type="entry name" value="Glucose Permease (Domain IIA)"/>
    <property type="match status" value="1"/>
</dbReference>
<keyword evidence="1" id="KW-0175">Coiled coil</keyword>
<dbReference type="InterPro" id="IPR011055">
    <property type="entry name" value="Dup_hybrid_motif"/>
</dbReference>
<dbReference type="Pfam" id="PF01551">
    <property type="entry name" value="Peptidase_M23"/>
    <property type="match status" value="1"/>
</dbReference>
<dbReference type="KEGG" id="ptes:JQU52_11325"/>
<proteinExistence type="predicted"/>
<feature type="domain" description="M23ase beta-sheet core" evidence="4">
    <location>
        <begin position="336"/>
        <end position="427"/>
    </location>
</feature>
<evidence type="ECO:0000313" key="5">
    <source>
        <dbReference type="EMBL" id="QRQ81298.1"/>
    </source>
</evidence>
<feature type="coiled-coil region" evidence="1">
    <location>
        <begin position="29"/>
        <end position="112"/>
    </location>
</feature>
<dbReference type="Proteomes" id="UP000653156">
    <property type="component" value="Chromosome"/>
</dbReference>
<dbReference type="InterPro" id="IPR016047">
    <property type="entry name" value="M23ase_b-sheet_dom"/>
</dbReference>
<protein>
    <submittedName>
        <fullName evidence="5">Peptidoglycan DD-metalloendopeptidase family protein</fullName>
    </submittedName>
</protein>
<keyword evidence="6" id="KW-1185">Reference proteome</keyword>
<gene>
    <name evidence="5" type="ORF">JQU52_11325</name>
</gene>
<feature type="region of interest" description="Disordered" evidence="2">
    <location>
        <begin position="260"/>
        <end position="304"/>
    </location>
</feature>
<evidence type="ECO:0000259" key="4">
    <source>
        <dbReference type="Pfam" id="PF01551"/>
    </source>
</evidence>
<dbReference type="AlphaFoldDB" id="A0A892ZFP9"/>
<keyword evidence="3" id="KW-0732">Signal</keyword>
<dbReference type="Gene3D" id="6.10.250.3150">
    <property type="match status" value="1"/>
</dbReference>
<dbReference type="GO" id="GO:0004222">
    <property type="term" value="F:metalloendopeptidase activity"/>
    <property type="evidence" value="ECO:0007669"/>
    <property type="project" value="TreeGrafter"/>
</dbReference>
<dbReference type="RefSeq" id="WP_230338590.1">
    <property type="nucleotide sequence ID" value="NZ_CP069798.1"/>
</dbReference>
<evidence type="ECO:0000256" key="2">
    <source>
        <dbReference type="SAM" id="MobiDB-lite"/>
    </source>
</evidence>
<dbReference type="EMBL" id="CP069798">
    <property type="protein sequence ID" value="QRQ81298.1"/>
    <property type="molecule type" value="Genomic_DNA"/>
</dbReference>
<organism evidence="5 6">
    <name type="scientific">Paralysiella testudinis</name>
    <dbReference type="NCBI Taxonomy" id="2809020"/>
    <lineage>
        <taxon>Bacteria</taxon>
        <taxon>Pseudomonadati</taxon>
        <taxon>Pseudomonadota</taxon>
        <taxon>Betaproteobacteria</taxon>
        <taxon>Neisseriales</taxon>
        <taxon>Neisseriaceae</taxon>
        <taxon>Paralysiella</taxon>
    </lineage>
</organism>
<accession>A0A892ZFP9</accession>
<dbReference type="SUPFAM" id="SSF51261">
    <property type="entry name" value="Duplicated hybrid motif"/>
    <property type="match status" value="1"/>
</dbReference>
<evidence type="ECO:0000313" key="6">
    <source>
        <dbReference type="Proteomes" id="UP000653156"/>
    </source>
</evidence>
<dbReference type="CDD" id="cd12797">
    <property type="entry name" value="M23_peptidase"/>
    <property type="match status" value="1"/>
</dbReference>
<dbReference type="InterPro" id="IPR050570">
    <property type="entry name" value="Cell_wall_metabolism_enzyme"/>
</dbReference>
<dbReference type="PANTHER" id="PTHR21666:SF291">
    <property type="entry name" value="STAGE II SPORULATION PROTEIN Q"/>
    <property type="match status" value="1"/>
</dbReference>
<feature type="compositionally biased region" description="Polar residues" evidence="2">
    <location>
        <begin position="275"/>
        <end position="285"/>
    </location>
</feature>
<name>A0A892ZFP9_9NEIS</name>
<feature type="chain" id="PRO_5034520040" evidence="3">
    <location>
        <begin position="23"/>
        <end position="432"/>
    </location>
</feature>
<evidence type="ECO:0000256" key="3">
    <source>
        <dbReference type="SAM" id="SignalP"/>
    </source>
</evidence>